<dbReference type="AlphaFoldDB" id="G7VBP5"/>
<comment type="subcellular location">
    <subcellularLocation>
        <location evidence="1 7">Cell membrane</location>
        <topology evidence="1 7">Multi-pass membrane protein</topology>
    </subcellularLocation>
</comment>
<feature type="transmembrane region" description="Helical" evidence="7">
    <location>
        <begin position="73"/>
        <end position="90"/>
    </location>
</feature>
<feature type="transmembrane region" description="Helical" evidence="7">
    <location>
        <begin position="102"/>
        <end position="124"/>
    </location>
</feature>
<dbReference type="PANTHER" id="PTHR33508">
    <property type="entry name" value="UPF0056 MEMBRANE PROTEIN YHCE"/>
    <property type="match status" value="1"/>
</dbReference>
<gene>
    <name evidence="8" type="ORF">P186_2270</name>
</gene>
<dbReference type="Pfam" id="PF01914">
    <property type="entry name" value="MarC"/>
    <property type="match status" value="1"/>
</dbReference>
<reference evidence="8 9" key="1">
    <citation type="journal article" date="2012" name="J. Bacteriol.">
        <title>Complete genome sequence of strain 1860, a crenarchaeon of the genus pyrobaculum able to grow with various electron acceptors.</title>
        <authorList>
            <person name="Mardanov A.V."/>
            <person name="Gumerov V.M."/>
            <person name="Slobodkina G.B."/>
            <person name="Beletsky A.V."/>
            <person name="Bonch-Osmolovskaya E.A."/>
            <person name="Ravin N.V."/>
            <person name="Skryabin K.G."/>
        </authorList>
    </citation>
    <scope>NUCLEOTIDE SEQUENCE [LARGE SCALE GENOMIC DNA]</scope>
    <source>
        <strain evidence="8 9">1860</strain>
    </source>
</reference>
<dbReference type="BioCyc" id="PSP1104324:GJSN-2221-MONOMER"/>
<name>G7VBP5_9CREN</name>
<dbReference type="EMBL" id="CP003098">
    <property type="protein sequence ID" value="AET33662.1"/>
    <property type="molecule type" value="Genomic_DNA"/>
</dbReference>
<keyword evidence="5 7" id="KW-1133">Transmembrane helix</keyword>
<keyword evidence="4 7" id="KW-0812">Transmembrane</keyword>
<dbReference type="OrthoDB" id="10856at2157"/>
<feature type="transmembrane region" description="Helical" evidence="7">
    <location>
        <begin position="6"/>
        <end position="28"/>
    </location>
</feature>
<evidence type="ECO:0000256" key="6">
    <source>
        <dbReference type="ARBA" id="ARBA00023136"/>
    </source>
</evidence>
<protein>
    <recommendedName>
        <fullName evidence="7">UPF0056 membrane protein</fullName>
    </recommendedName>
</protein>
<feature type="transmembrane region" description="Helical" evidence="7">
    <location>
        <begin position="171"/>
        <end position="192"/>
    </location>
</feature>
<dbReference type="KEGG" id="pyr:P186_2270"/>
<evidence type="ECO:0000313" key="8">
    <source>
        <dbReference type="EMBL" id="AET33662.1"/>
    </source>
</evidence>
<evidence type="ECO:0000256" key="5">
    <source>
        <dbReference type="ARBA" id="ARBA00022989"/>
    </source>
</evidence>
<proteinExistence type="inferred from homology"/>
<dbReference type="GeneID" id="11593874"/>
<keyword evidence="9" id="KW-1185">Reference proteome</keyword>
<evidence type="ECO:0000256" key="1">
    <source>
        <dbReference type="ARBA" id="ARBA00004651"/>
    </source>
</evidence>
<dbReference type="Proteomes" id="UP000005867">
    <property type="component" value="Chromosome"/>
</dbReference>
<dbReference type="eggNOG" id="arCOG01997">
    <property type="taxonomic scope" value="Archaea"/>
</dbReference>
<dbReference type="RefSeq" id="WP_014289487.1">
    <property type="nucleotide sequence ID" value="NC_016645.1"/>
</dbReference>
<evidence type="ECO:0000256" key="7">
    <source>
        <dbReference type="RuleBase" id="RU362048"/>
    </source>
</evidence>
<organism evidence="8 9">
    <name type="scientific">Pyrobaculum ferrireducens</name>
    <dbReference type="NCBI Taxonomy" id="1104324"/>
    <lineage>
        <taxon>Archaea</taxon>
        <taxon>Thermoproteota</taxon>
        <taxon>Thermoprotei</taxon>
        <taxon>Thermoproteales</taxon>
        <taxon>Thermoproteaceae</taxon>
        <taxon>Pyrobaculum</taxon>
    </lineage>
</organism>
<sequence>MLTDLLASIVVLYVVVDPIGNIPLFMAVTSKLDATRRRKVLITSVAVATTILALFAVFGISFLSYFGVGIGDFMVASGLVLTAFSLYYLLRPYEQGAVSEGVEIAVVPLAVPFLAGPASISYVLVVSSHIGPLLALVVVAAASFLTLITLMASSLLTRLLGVLGIRVLEKIMLILSVAIGISLVRRGILMWIA</sequence>
<evidence type="ECO:0000313" key="9">
    <source>
        <dbReference type="Proteomes" id="UP000005867"/>
    </source>
</evidence>
<dbReference type="InterPro" id="IPR002771">
    <property type="entry name" value="Multi_antbiot-R_MarC"/>
</dbReference>
<keyword evidence="3" id="KW-1003">Cell membrane</keyword>
<evidence type="ECO:0000256" key="2">
    <source>
        <dbReference type="ARBA" id="ARBA00009784"/>
    </source>
</evidence>
<feature type="transmembrane region" description="Helical" evidence="7">
    <location>
        <begin position="130"/>
        <end position="150"/>
    </location>
</feature>
<accession>G7VBP5</accession>
<dbReference type="NCBIfam" id="TIGR00427">
    <property type="entry name" value="NAAT family transporter"/>
    <property type="match status" value="1"/>
</dbReference>
<evidence type="ECO:0000256" key="4">
    <source>
        <dbReference type="ARBA" id="ARBA00022692"/>
    </source>
</evidence>
<dbReference type="PANTHER" id="PTHR33508:SF1">
    <property type="entry name" value="UPF0056 MEMBRANE PROTEIN YHCE"/>
    <property type="match status" value="1"/>
</dbReference>
<feature type="transmembrane region" description="Helical" evidence="7">
    <location>
        <begin position="40"/>
        <end position="67"/>
    </location>
</feature>
<comment type="similarity">
    <text evidence="2 7">Belongs to the UPF0056 (MarC) family.</text>
</comment>
<dbReference type="STRING" id="1104324.P186_2270"/>
<dbReference type="GO" id="GO:0005886">
    <property type="term" value="C:plasma membrane"/>
    <property type="evidence" value="ECO:0007669"/>
    <property type="project" value="UniProtKB-SubCell"/>
</dbReference>
<keyword evidence="6 7" id="KW-0472">Membrane</keyword>
<dbReference type="HOGENOM" id="CLU_079909_1_0_2"/>
<evidence type="ECO:0000256" key="3">
    <source>
        <dbReference type="ARBA" id="ARBA00022475"/>
    </source>
</evidence>